<dbReference type="SUPFAM" id="SSF52172">
    <property type="entry name" value="CheY-like"/>
    <property type="match status" value="1"/>
</dbReference>
<dbReference type="Gene3D" id="3.40.50.2300">
    <property type="match status" value="1"/>
</dbReference>
<dbReference type="EMBL" id="BMPZ01000003">
    <property type="protein sequence ID" value="GGI80399.1"/>
    <property type="molecule type" value="Genomic_DNA"/>
</dbReference>
<keyword evidence="1 2" id="KW-0597">Phosphoprotein</keyword>
<sequence>MKQLLIIEDDLALAPVLSRRLSRHGFECFISHDASSALLQARKYKPTHILLDMKLAEANGLSLIPPLRQLLPDVTMVLLTGYASIATAVEAIRLGADNYLAKPADTQTLLSALQGTAVTAAPQALDETPISPKRLEWEHIQQVLQANKGNVSATARQLGMHRRTLQRKLLKKPISDHRES</sequence>
<dbReference type="Pfam" id="PF00072">
    <property type="entry name" value="Response_reg"/>
    <property type="match status" value="1"/>
</dbReference>
<reference evidence="4" key="1">
    <citation type="journal article" date="2014" name="Int. J. Syst. Evol. Microbiol.">
        <title>Complete genome sequence of Corynebacterium casei LMG S-19264T (=DSM 44701T), isolated from a smear-ripened cheese.</title>
        <authorList>
            <consortium name="US DOE Joint Genome Institute (JGI-PGF)"/>
            <person name="Walter F."/>
            <person name="Albersmeier A."/>
            <person name="Kalinowski J."/>
            <person name="Ruckert C."/>
        </authorList>
    </citation>
    <scope>NUCLEOTIDE SEQUENCE</scope>
    <source>
        <strain evidence="4">JCM 30804</strain>
    </source>
</reference>
<evidence type="ECO:0000313" key="5">
    <source>
        <dbReference type="Proteomes" id="UP000613743"/>
    </source>
</evidence>
<dbReference type="RefSeq" id="WP_188919854.1">
    <property type="nucleotide sequence ID" value="NZ_BMPZ01000003.1"/>
</dbReference>
<evidence type="ECO:0000259" key="3">
    <source>
        <dbReference type="PROSITE" id="PS50110"/>
    </source>
</evidence>
<dbReference type="PANTHER" id="PTHR44591">
    <property type="entry name" value="STRESS RESPONSE REGULATOR PROTEIN 1"/>
    <property type="match status" value="1"/>
</dbReference>
<evidence type="ECO:0000313" key="4">
    <source>
        <dbReference type="EMBL" id="GGI80399.1"/>
    </source>
</evidence>
<dbReference type="InterPro" id="IPR050595">
    <property type="entry name" value="Bact_response_regulator"/>
</dbReference>
<dbReference type="PROSITE" id="PS50110">
    <property type="entry name" value="RESPONSE_REGULATORY"/>
    <property type="match status" value="1"/>
</dbReference>
<proteinExistence type="predicted"/>
<evidence type="ECO:0000256" key="1">
    <source>
        <dbReference type="ARBA" id="ARBA00022553"/>
    </source>
</evidence>
<dbReference type="GO" id="GO:0043565">
    <property type="term" value="F:sequence-specific DNA binding"/>
    <property type="evidence" value="ECO:0007669"/>
    <property type="project" value="InterPro"/>
</dbReference>
<keyword evidence="5" id="KW-1185">Reference proteome</keyword>
<dbReference type="PANTHER" id="PTHR44591:SF23">
    <property type="entry name" value="CHEY SUBFAMILY"/>
    <property type="match status" value="1"/>
</dbReference>
<dbReference type="AlphaFoldDB" id="A0A917NBB7"/>
<feature type="domain" description="Response regulatory" evidence="3">
    <location>
        <begin position="3"/>
        <end position="117"/>
    </location>
</feature>
<gene>
    <name evidence="4" type="primary">prrA</name>
    <name evidence="4" type="ORF">GCM10009332_17190</name>
</gene>
<name>A0A917NBB7_9GAMM</name>
<dbReference type="Pfam" id="PF02954">
    <property type="entry name" value="HTH_8"/>
    <property type="match status" value="1"/>
</dbReference>
<reference evidence="4" key="2">
    <citation type="submission" date="2020-09" db="EMBL/GenBank/DDBJ databases">
        <authorList>
            <person name="Sun Q."/>
            <person name="Ohkuma M."/>
        </authorList>
    </citation>
    <scope>NUCLEOTIDE SEQUENCE</scope>
    <source>
        <strain evidence="4">JCM 30804</strain>
    </source>
</reference>
<feature type="modified residue" description="4-aspartylphosphate" evidence="2">
    <location>
        <position position="52"/>
    </location>
</feature>
<dbReference type="InterPro" id="IPR001789">
    <property type="entry name" value="Sig_transdc_resp-reg_receiver"/>
</dbReference>
<dbReference type="PRINTS" id="PR01590">
    <property type="entry name" value="HTHFIS"/>
</dbReference>
<comment type="caution">
    <text evidence="4">The sequence shown here is derived from an EMBL/GenBank/DDBJ whole genome shotgun (WGS) entry which is preliminary data.</text>
</comment>
<dbReference type="GO" id="GO:0000160">
    <property type="term" value="P:phosphorelay signal transduction system"/>
    <property type="evidence" value="ECO:0007669"/>
    <property type="project" value="InterPro"/>
</dbReference>
<evidence type="ECO:0000256" key="2">
    <source>
        <dbReference type="PROSITE-ProRule" id="PRU00169"/>
    </source>
</evidence>
<keyword evidence="4" id="KW-0238">DNA-binding</keyword>
<protein>
    <submittedName>
        <fullName evidence="4">DNA-binding response regulator</fullName>
    </submittedName>
</protein>
<organism evidence="4 5">
    <name type="scientific">Shewanella gelidii</name>
    <dbReference type="NCBI Taxonomy" id="1642821"/>
    <lineage>
        <taxon>Bacteria</taxon>
        <taxon>Pseudomonadati</taxon>
        <taxon>Pseudomonadota</taxon>
        <taxon>Gammaproteobacteria</taxon>
        <taxon>Alteromonadales</taxon>
        <taxon>Shewanellaceae</taxon>
        <taxon>Shewanella</taxon>
    </lineage>
</organism>
<accession>A0A917NBB7</accession>
<dbReference type="Proteomes" id="UP000613743">
    <property type="component" value="Unassembled WGS sequence"/>
</dbReference>
<dbReference type="Gene3D" id="1.10.10.60">
    <property type="entry name" value="Homeodomain-like"/>
    <property type="match status" value="1"/>
</dbReference>
<dbReference type="CDD" id="cd17563">
    <property type="entry name" value="REC_RegA-like"/>
    <property type="match status" value="1"/>
</dbReference>
<dbReference type="SMART" id="SM00448">
    <property type="entry name" value="REC"/>
    <property type="match status" value="1"/>
</dbReference>
<dbReference type="InterPro" id="IPR002197">
    <property type="entry name" value="HTH_Fis"/>
</dbReference>
<dbReference type="InterPro" id="IPR011006">
    <property type="entry name" value="CheY-like_superfamily"/>
</dbReference>